<evidence type="ECO:0000313" key="1">
    <source>
        <dbReference type="EMBL" id="KAI0086963.1"/>
    </source>
</evidence>
<proteinExistence type="predicted"/>
<gene>
    <name evidence="1" type="ORF">BDY19DRAFT_995395</name>
</gene>
<organism evidence="1 2">
    <name type="scientific">Irpex rosettiformis</name>
    <dbReference type="NCBI Taxonomy" id="378272"/>
    <lineage>
        <taxon>Eukaryota</taxon>
        <taxon>Fungi</taxon>
        <taxon>Dikarya</taxon>
        <taxon>Basidiomycota</taxon>
        <taxon>Agaricomycotina</taxon>
        <taxon>Agaricomycetes</taxon>
        <taxon>Polyporales</taxon>
        <taxon>Irpicaceae</taxon>
        <taxon>Irpex</taxon>
    </lineage>
</organism>
<protein>
    <submittedName>
        <fullName evidence="1">Uncharacterized protein</fullName>
    </submittedName>
</protein>
<reference evidence="1" key="1">
    <citation type="journal article" date="2021" name="Environ. Microbiol.">
        <title>Gene family expansions and transcriptome signatures uncover fungal adaptations to wood decay.</title>
        <authorList>
            <person name="Hage H."/>
            <person name="Miyauchi S."/>
            <person name="Viragh M."/>
            <person name="Drula E."/>
            <person name="Min B."/>
            <person name="Chaduli D."/>
            <person name="Navarro D."/>
            <person name="Favel A."/>
            <person name="Norest M."/>
            <person name="Lesage-Meessen L."/>
            <person name="Balint B."/>
            <person name="Merenyi Z."/>
            <person name="de Eugenio L."/>
            <person name="Morin E."/>
            <person name="Martinez A.T."/>
            <person name="Baldrian P."/>
            <person name="Stursova M."/>
            <person name="Martinez M.J."/>
            <person name="Novotny C."/>
            <person name="Magnuson J.K."/>
            <person name="Spatafora J.W."/>
            <person name="Maurice S."/>
            <person name="Pangilinan J."/>
            <person name="Andreopoulos W."/>
            <person name="LaButti K."/>
            <person name="Hundley H."/>
            <person name="Na H."/>
            <person name="Kuo A."/>
            <person name="Barry K."/>
            <person name="Lipzen A."/>
            <person name="Henrissat B."/>
            <person name="Riley R."/>
            <person name="Ahrendt S."/>
            <person name="Nagy L.G."/>
            <person name="Grigoriev I.V."/>
            <person name="Martin F."/>
            <person name="Rosso M.N."/>
        </authorList>
    </citation>
    <scope>NUCLEOTIDE SEQUENCE</scope>
    <source>
        <strain evidence="1">CBS 384.51</strain>
    </source>
</reference>
<keyword evidence="2" id="KW-1185">Reference proteome</keyword>
<name>A0ACB8TYD6_9APHY</name>
<dbReference type="EMBL" id="MU274920">
    <property type="protein sequence ID" value="KAI0086963.1"/>
    <property type="molecule type" value="Genomic_DNA"/>
</dbReference>
<accession>A0ACB8TYD6</accession>
<sequence length="183" mass="19390">MSYGNQNTGWDNDPSNLSNTTGERQFGDDSFDNPTSATGFERGMNRQTGQGLQQSDDVYSGDTSDMNAFGAGSGRERGMYAGDISDISTSGAGGDFAGRDTGRDSGRMGGQDWDNPSSGQQAYGSDTADYDMPGSGTGSIGNKPSMGDRLKGTAEKMTGRLTGNQSMAERGQERKEGDFERDY</sequence>
<dbReference type="Proteomes" id="UP001055072">
    <property type="component" value="Unassembled WGS sequence"/>
</dbReference>
<evidence type="ECO:0000313" key="2">
    <source>
        <dbReference type="Proteomes" id="UP001055072"/>
    </source>
</evidence>
<comment type="caution">
    <text evidence="1">The sequence shown here is derived from an EMBL/GenBank/DDBJ whole genome shotgun (WGS) entry which is preliminary data.</text>
</comment>